<accession>A0A7J8KAU0</accession>
<organism evidence="1 2">
    <name type="scientific">Rousettus aegyptiacus</name>
    <name type="common">Egyptian fruit bat</name>
    <name type="synonym">Pteropus aegyptiacus</name>
    <dbReference type="NCBI Taxonomy" id="9407"/>
    <lineage>
        <taxon>Eukaryota</taxon>
        <taxon>Metazoa</taxon>
        <taxon>Chordata</taxon>
        <taxon>Craniata</taxon>
        <taxon>Vertebrata</taxon>
        <taxon>Euteleostomi</taxon>
        <taxon>Mammalia</taxon>
        <taxon>Eutheria</taxon>
        <taxon>Laurasiatheria</taxon>
        <taxon>Chiroptera</taxon>
        <taxon>Yinpterochiroptera</taxon>
        <taxon>Pteropodoidea</taxon>
        <taxon>Pteropodidae</taxon>
        <taxon>Rousettinae</taxon>
        <taxon>Rousettus</taxon>
    </lineage>
</organism>
<evidence type="ECO:0000313" key="2">
    <source>
        <dbReference type="Proteomes" id="UP000593571"/>
    </source>
</evidence>
<name>A0A7J8KAU0_ROUAE</name>
<proteinExistence type="predicted"/>
<reference evidence="1 2" key="1">
    <citation type="journal article" date="2020" name="Nature">
        <title>Six reference-quality genomes reveal evolution of bat adaptations.</title>
        <authorList>
            <person name="Jebb D."/>
            <person name="Huang Z."/>
            <person name="Pippel M."/>
            <person name="Hughes G.M."/>
            <person name="Lavrichenko K."/>
            <person name="Devanna P."/>
            <person name="Winkler S."/>
            <person name="Jermiin L.S."/>
            <person name="Skirmuntt E.C."/>
            <person name="Katzourakis A."/>
            <person name="Burkitt-Gray L."/>
            <person name="Ray D.A."/>
            <person name="Sullivan K.A.M."/>
            <person name="Roscito J.G."/>
            <person name="Kirilenko B.M."/>
            <person name="Davalos L.M."/>
            <person name="Corthals A.P."/>
            <person name="Power M.L."/>
            <person name="Jones G."/>
            <person name="Ransome R.D."/>
            <person name="Dechmann D.K.N."/>
            <person name="Locatelli A.G."/>
            <person name="Puechmaille S.J."/>
            <person name="Fedrigo O."/>
            <person name="Jarvis E.D."/>
            <person name="Hiller M."/>
            <person name="Vernes S.C."/>
            <person name="Myers E.W."/>
            <person name="Teeling E.C."/>
        </authorList>
    </citation>
    <scope>NUCLEOTIDE SEQUENCE [LARGE SCALE GENOMIC DNA]</scope>
    <source>
        <strain evidence="1">MRouAeg1</strain>
        <tissue evidence="1">Muscle</tissue>
    </source>
</reference>
<keyword evidence="2" id="KW-1185">Reference proteome</keyword>
<protein>
    <submittedName>
        <fullName evidence="1">Uncharacterized protein</fullName>
    </submittedName>
</protein>
<dbReference type="EMBL" id="JACASE010000001">
    <property type="protein sequence ID" value="KAF6505901.1"/>
    <property type="molecule type" value="Genomic_DNA"/>
</dbReference>
<dbReference type="AlphaFoldDB" id="A0A7J8KAU0"/>
<sequence length="156" mass="17398">MGVCSGETEMSWRRWSLGREGCIRVQEARRKDLGILPTSQRVTLQHMLRKEKERSHILTTFYSPTRGGIPERPFSKGRNGADCWGYSNEQDTMQALKKTEERGVVFSLLEGVCWQGEEPGPGTGCSAWTGTGCLFHSTGLPQERQSRVLCCSGGNK</sequence>
<dbReference type="Proteomes" id="UP000593571">
    <property type="component" value="Unassembled WGS sequence"/>
</dbReference>
<comment type="caution">
    <text evidence="1">The sequence shown here is derived from an EMBL/GenBank/DDBJ whole genome shotgun (WGS) entry which is preliminary data.</text>
</comment>
<gene>
    <name evidence="1" type="ORF">HJG63_007788</name>
</gene>
<evidence type="ECO:0000313" key="1">
    <source>
        <dbReference type="EMBL" id="KAF6505901.1"/>
    </source>
</evidence>